<dbReference type="PANTHER" id="PTHR21196:SF1">
    <property type="entry name" value="U7 SNRNA-ASSOCIATED SM-LIKE PROTEIN LSM10"/>
    <property type="match status" value="1"/>
</dbReference>
<accession>H2YCZ1</accession>
<dbReference type="Ensembl" id="ENSCSAVT00000003238.1">
    <property type="protein sequence ID" value="ENSCSAVP00000003189.1"/>
    <property type="gene ID" value="ENSCSAVG00000001896.1"/>
</dbReference>
<dbReference type="FunCoup" id="H2YCZ1">
    <property type="interactions" value="23"/>
</dbReference>
<dbReference type="GO" id="GO:0071208">
    <property type="term" value="F:histone pre-mRNA DCP binding"/>
    <property type="evidence" value="ECO:0007669"/>
    <property type="project" value="TreeGrafter"/>
</dbReference>
<dbReference type="Proteomes" id="UP000007875">
    <property type="component" value="Unassembled WGS sequence"/>
</dbReference>
<evidence type="ECO:0000313" key="4">
    <source>
        <dbReference type="Proteomes" id="UP000007875"/>
    </source>
</evidence>
<dbReference type="SUPFAM" id="SSF50182">
    <property type="entry name" value="Sm-like ribonucleoproteins"/>
    <property type="match status" value="1"/>
</dbReference>
<feature type="domain" description="Sm" evidence="2">
    <location>
        <begin position="14"/>
        <end position="86"/>
    </location>
</feature>
<evidence type="ECO:0000256" key="1">
    <source>
        <dbReference type="SAM" id="MobiDB-lite"/>
    </source>
</evidence>
<dbReference type="Pfam" id="PF01423">
    <property type="entry name" value="LSM"/>
    <property type="match status" value="1"/>
</dbReference>
<reference evidence="4" key="1">
    <citation type="submission" date="2003-08" db="EMBL/GenBank/DDBJ databases">
        <authorList>
            <person name="Birren B."/>
            <person name="Nusbaum C."/>
            <person name="Abebe A."/>
            <person name="Abouelleil A."/>
            <person name="Adekoya E."/>
            <person name="Ait-zahra M."/>
            <person name="Allen N."/>
            <person name="Allen T."/>
            <person name="An P."/>
            <person name="Anderson M."/>
            <person name="Anderson S."/>
            <person name="Arachchi H."/>
            <person name="Armbruster J."/>
            <person name="Bachantsang P."/>
            <person name="Baldwin J."/>
            <person name="Barry A."/>
            <person name="Bayul T."/>
            <person name="Blitshsteyn B."/>
            <person name="Bloom T."/>
            <person name="Blye J."/>
            <person name="Boguslavskiy L."/>
            <person name="Borowsky M."/>
            <person name="Boukhgalter B."/>
            <person name="Brunache A."/>
            <person name="Butler J."/>
            <person name="Calixte N."/>
            <person name="Calvo S."/>
            <person name="Camarata J."/>
            <person name="Campo K."/>
            <person name="Chang J."/>
            <person name="Cheshatsang Y."/>
            <person name="Citroen M."/>
            <person name="Collymore A."/>
            <person name="Considine T."/>
            <person name="Cook A."/>
            <person name="Cooke P."/>
            <person name="Corum B."/>
            <person name="Cuomo C."/>
            <person name="David R."/>
            <person name="Dawoe T."/>
            <person name="Degray S."/>
            <person name="Dodge S."/>
            <person name="Dooley K."/>
            <person name="Dorje P."/>
            <person name="Dorjee K."/>
            <person name="Dorris L."/>
            <person name="Duffey N."/>
            <person name="Dupes A."/>
            <person name="Elkins T."/>
            <person name="Engels R."/>
            <person name="Erickson J."/>
            <person name="Farina A."/>
            <person name="Faro S."/>
            <person name="Ferreira P."/>
            <person name="Fischer H."/>
            <person name="Fitzgerald M."/>
            <person name="Foley K."/>
            <person name="Gage D."/>
            <person name="Galagan J."/>
            <person name="Gearin G."/>
            <person name="Gnerre S."/>
            <person name="Gnirke A."/>
            <person name="Goyette A."/>
            <person name="Graham J."/>
            <person name="Grandbois E."/>
            <person name="Gyaltsen K."/>
            <person name="Hafez N."/>
            <person name="Hagopian D."/>
            <person name="Hagos B."/>
            <person name="Hall J."/>
            <person name="Hatcher B."/>
            <person name="Heller A."/>
            <person name="Higgins H."/>
            <person name="Honan T."/>
            <person name="Horn A."/>
            <person name="Houde N."/>
            <person name="Hughes L."/>
            <person name="Hulme W."/>
            <person name="Husby E."/>
            <person name="Iliev I."/>
            <person name="Jaffe D."/>
            <person name="Jones C."/>
            <person name="Kamal M."/>
            <person name="Kamat A."/>
            <person name="Kamvysselis M."/>
            <person name="Karlsson E."/>
            <person name="Kells C."/>
            <person name="Kieu A."/>
            <person name="Kisner P."/>
            <person name="Kodira C."/>
            <person name="Kulbokas E."/>
            <person name="Labutti K."/>
            <person name="Lama D."/>
            <person name="Landers T."/>
            <person name="Leger J."/>
            <person name="Levine S."/>
            <person name="Lewis D."/>
            <person name="Lewis T."/>
            <person name="Lindblad-toh K."/>
            <person name="Liu X."/>
            <person name="Lokyitsang T."/>
            <person name="Lokyitsang Y."/>
            <person name="Lucien O."/>
            <person name="Lui A."/>
            <person name="Ma L.J."/>
            <person name="Mabbitt R."/>
            <person name="Macdonald J."/>
            <person name="Maclean C."/>
            <person name="Major J."/>
            <person name="Manning J."/>
            <person name="Marabella R."/>
            <person name="Maru K."/>
            <person name="Matthews C."/>
            <person name="Mauceli E."/>
            <person name="Mccarthy M."/>
            <person name="Mcdonough S."/>
            <person name="Mcghee T."/>
            <person name="Meldrim J."/>
            <person name="Meneus L."/>
            <person name="Mesirov J."/>
            <person name="Mihalev A."/>
            <person name="Mihova T."/>
            <person name="Mikkelsen T."/>
            <person name="Mlenga V."/>
            <person name="Moru K."/>
            <person name="Mozes J."/>
            <person name="Mulrain L."/>
            <person name="Munson G."/>
            <person name="Naylor J."/>
            <person name="Newes C."/>
            <person name="Nguyen C."/>
            <person name="Nguyen N."/>
            <person name="Nguyen T."/>
            <person name="Nicol R."/>
            <person name="Nielsen C."/>
            <person name="Nizzari M."/>
            <person name="Norbu C."/>
            <person name="Norbu N."/>
            <person name="O'donnell P."/>
            <person name="Okoawo O."/>
            <person name="O'leary S."/>
            <person name="Omotosho B."/>
            <person name="O'neill K."/>
            <person name="Osman S."/>
            <person name="Parker S."/>
            <person name="Perrin D."/>
            <person name="Phunkhang P."/>
            <person name="Piqani B."/>
            <person name="Purcell S."/>
            <person name="Rachupka T."/>
            <person name="Ramasamy U."/>
            <person name="Rameau R."/>
            <person name="Ray V."/>
            <person name="Raymond C."/>
            <person name="Retta R."/>
            <person name="Richardson S."/>
            <person name="Rise C."/>
            <person name="Rodriguez J."/>
            <person name="Rogers J."/>
            <person name="Rogov P."/>
            <person name="Rutman M."/>
            <person name="Schupbach R."/>
            <person name="Seaman C."/>
            <person name="Settipalli S."/>
            <person name="Sharpe T."/>
            <person name="Sheridan J."/>
            <person name="Sherpa N."/>
            <person name="Shi J."/>
            <person name="Smirnov S."/>
            <person name="Smith C."/>
            <person name="Sougnez C."/>
            <person name="Spencer B."/>
            <person name="Stalker J."/>
            <person name="Stange-thomann N."/>
            <person name="Stavropoulos S."/>
            <person name="Stetson K."/>
            <person name="Stone C."/>
            <person name="Stone S."/>
            <person name="Stubbs M."/>
            <person name="Talamas J."/>
            <person name="Tchuinga P."/>
            <person name="Tenzing P."/>
            <person name="Tesfaye S."/>
            <person name="Theodore J."/>
            <person name="Thoulutsang Y."/>
            <person name="Topham K."/>
            <person name="Towey S."/>
            <person name="Tsamla T."/>
            <person name="Tsomo N."/>
            <person name="Vallee D."/>
            <person name="Vassiliev H."/>
            <person name="Venkataraman V."/>
            <person name="Vinson J."/>
            <person name="Vo A."/>
            <person name="Wade C."/>
            <person name="Wang S."/>
            <person name="Wangchuk T."/>
            <person name="Wangdi T."/>
            <person name="Whittaker C."/>
            <person name="Wilkinson J."/>
            <person name="Wu Y."/>
            <person name="Wyman D."/>
            <person name="Yadav S."/>
            <person name="Yang S."/>
            <person name="Yang X."/>
            <person name="Yeager S."/>
            <person name="Yee E."/>
            <person name="Young G."/>
            <person name="Zainoun J."/>
            <person name="Zembeck L."/>
            <person name="Zimmer A."/>
            <person name="Zody M."/>
            <person name="Lander E."/>
        </authorList>
    </citation>
    <scope>NUCLEOTIDE SEQUENCE [LARGE SCALE GENOMIC DNA]</scope>
</reference>
<dbReference type="InParanoid" id="H2YCZ1"/>
<dbReference type="Gene3D" id="2.30.30.100">
    <property type="match status" value="1"/>
</dbReference>
<keyword evidence="4" id="KW-1185">Reference proteome</keyword>
<dbReference type="eggNOG" id="KOG3428">
    <property type="taxonomic scope" value="Eukaryota"/>
</dbReference>
<evidence type="ECO:0000259" key="2">
    <source>
        <dbReference type="PROSITE" id="PS52002"/>
    </source>
</evidence>
<dbReference type="STRING" id="51511.ENSCSAVP00000003189"/>
<feature type="region of interest" description="Disordered" evidence="1">
    <location>
        <begin position="97"/>
        <end position="117"/>
    </location>
</feature>
<evidence type="ECO:0000313" key="3">
    <source>
        <dbReference type="Ensembl" id="ENSCSAVP00000003189.1"/>
    </source>
</evidence>
<dbReference type="InterPro" id="IPR010920">
    <property type="entry name" value="LSM_dom_sf"/>
</dbReference>
<dbReference type="OMA" id="IADGHMT"/>
<protein>
    <recommendedName>
        <fullName evidence="2">Sm domain-containing protein</fullName>
    </recommendedName>
</protein>
<organism evidence="3 4">
    <name type="scientific">Ciona savignyi</name>
    <name type="common">Pacific transparent sea squirt</name>
    <dbReference type="NCBI Taxonomy" id="51511"/>
    <lineage>
        <taxon>Eukaryota</taxon>
        <taxon>Metazoa</taxon>
        <taxon>Chordata</taxon>
        <taxon>Tunicata</taxon>
        <taxon>Ascidiacea</taxon>
        <taxon>Phlebobranchia</taxon>
        <taxon>Cionidae</taxon>
        <taxon>Ciona</taxon>
    </lineage>
</organism>
<dbReference type="PROSITE" id="PS52002">
    <property type="entry name" value="SM"/>
    <property type="match status" value="1"/>
</dbReference>
<dbReference type="InterPro" id="IPR001163">
    <property type="entry name" value="Sm_dom_euk/arc"/>
</dbReference>
<dbReference type="GeneTree" id="ENSGT00510000048364"/>
<dbReference type="GO" id="GO:0006398">
    <property type="term" value="P:mRNA 3'-end processing by stem-loop binding and cleavage"/>
    <property type="evidence" value="ECO:0007669"/>
    <property type="project" value="TreeGrafter"/>
</dbReference>
<dbReference type="InterPro" id="IPR047575">
    <property type="entry name" value="Sm"/>
</dbReference>
<name>H2YCZ1_CIOSA</name>
<reference evidence="3" key="2">
    <citation type="submission" date="2025-08" db="UniProtKB">
        <authorList>
            <consortium name="Ensembl"/>
        </authorList>
    </citation>
    <scope>IDENTIFICATION</scope>
</reference>
<dbReference type="HOGENOM" id="CLU_141832_1_0_1"/>
<dbReference type="GO" id="GO:0071209">
    <property type="term" value="F:U7 snRNA binding"/>
    <property type="evidence" value="ECO:0007669"/>
    <property type="project" value="TreeGrafter"/>
</dbReference>
<reference evidence="3" key="3">
    <citation type="submission" date="2025-09" db="UniProtKB">
        <authorList>
            <consortium name="Ensembl"/>
        </authorList>
    </citation>
    <scope>IDENTIFICATION</scope>
</reference>
<dbReference type="AlphaFoldDB" id="H2YCZ1"/>
<dbReference type="GO" id="GO:0071254">
    <property type="term" value="C:cytoplasmic U snRNP body"/>
    <property type="evidence" value="ECO:0007669"/>
    <property type="project" value="TreeGrafter"/>
</dbReference>
<dbReference type="GO" id="GO:0016604">
    <property type="term" value="C:nuclear body"/>
    <property type="evidence" value="ECO:0007669"/>
    <property type="project" value="TreeGrafter"/>
</dbReference>
<feature type="compositionally biased region" description="Basic residues" evidence="1">
    <location>
        <begin position="98"/>
        <end position="117"/>
    </location>
</feature>
<proteinExistence type="predicted"/>
<dbReference type="SMART" id="SM00651">
    <property type="entry name" value="Sm"/>
    <property type="match status" value="1"/>
</dbReference>
<dbReference type="InterPro" id="IPR052840">
    <property type="entry name" value="U7_snRNA_Sm-like"/>
</dbReference>
<sequence length="117" mass="13096">MAASGQEKFYAQNTLVVLLIAMENERIKVETKNESLIQGKLMNCDGYGNLTLSKATVTNSCGKTLRTDELHVKASSVRYVHLPNKVNPIEAIQQQFAKSKRINTPKMPPKYKKTVQS</sequence>
<dbReference type="PANTHER" id="PTHR21196">
    <property type="entry name" value="U7 SNRNA-ASSOCIATED SM-LIKE PROTEIN LSM10"/>
    <property type="match status" value="1"/>
</dbReference>